<sequence length="68" mass="7584">MEQELNVIQKLDNNLIISKSQLTKLMTVILTQVDTSASRKLTFLLKDTVYFDITDSGVSIGHSDLDAL</sequence>
<accession>A0A7J7J8E6</accession>
<dbReference type="Proteomes" id="UP000593567">
    <property type="component" value="Unassembled WGS sequence"/>
</dbReference>
<organism evidence="1 2">
    <name type="scientific">Bugula neritina</name>
    <name type="common">Brown bryozoan</name>
    <name type="synonym">Sertularia neritina</name>
    <dbReference type="NCBI Taxonomy" id="10212"/>
    <lineage>
        <taxon>Eukaryota</taxon>
        <taxon>Metazoa</taxon>
        <taxon>Spiralia</taxon>
        <taxon>Lophotrochozoa</taxon>
        <taxon>Bryozoa</taxon>
        <taxon>Gymnolaemata</taxon>
        <taxon>Cheilostomatida</taxon>
        <taxon>Flustrina</taxon>
        <taxon>Buguloidea</taxon>
        <taxon>Bugulidae</taxon>
        <taxon>Bugula</taxon>
    </lineage>
</organism>
<name>A0A7J7J8E6_BUGNE</name>
<evidence type="ECO:0000313" key="2">
    <source>
        <dbReference type="Proteomes" id="UP000593567"/>
    </source>
</evidence>
<keyword evidence="2" id="KW-1185">Reference proteome</keyword>
<evidence type="ECO:0000313" key="1">
    <source>
        <dbReference type="EMBL" id="KAF6022333.1"/>
    </source>
</evidence>
<reference evidence="1" key="1">
    <citation type="submission" date="2020-06" db="EMBL/GenBank/DDBJ databases">
        <title>Draft genome of Bugula neritina, a colonial animal packing powerful symbionts and potential medicines.</title>
        <authorList>
            <person name="Rayko M."/>
        </authorList>
    </citation>
    <scope>NUCLEOTIDE SEQUENCE [LARGE SCALE GENOMIC DNA]</scope>
    <source>
        <strain evidence="1">Kwan_BN1</strain>
    </source>
</reference>
<dbReference type="EMBL" id="VXIV02002865">
    <property type="protein sequence ID" value="KAF6022333.1"/>
    <property type="molecule type" value="Genomic_DNA"/>
</dbReference>
<dbReference type="AlphaFoldDB" id="A0A7J7J8E6"/>
<protein>
    <submittedName>
        <fullName evidence="1">Uncharacterized protein</fullName>
    </submittedName>
</protein>
<gene>
    <name evidence="1" type="ORF">EB796_019370</name>
</gene>
<comment type="caution">
    <text evidence="1">The sequence shown here is derived from an EMBL/GenBank/DDBJ whole genome shotgun (WGS) entry which is preliminary data.</text>
</comment>
<proteinExistence type="predicted"/>